<evidence type="ECO:0000313" key="3">
    <source>
        <dbReference type="Proteomes" id="UP000498740"/>
    </source>
</evidence>
<feature type="compositionally biased region" description="Basic and acidic residues" evidence="1">
    <location>
        <begin position="198"/>
        <end position="213"/>
    </location>
</feature>
<accession>A0A7J0CJL3</accession>
<name>A0A7J0CJL3_STRMI</name>
<organism evidence="2 3">
    <name type="scientific">Streptomyces microflavus</name>
    <name type="common">Streptomyces lipmanii</name>
    <dbReference type="NCBI Taxonomy" id="1919"/>
    <lineage>
        <taxon>Bacteria</taxon>
        <taxon>Bacillati</taxon>
        <taxon>Actinomycetota</taxon>
        <taxon>Actinomycetes</taxon>
        <taxon>Kitasatosporales</taxon>
        <taxon>Streptomycetaceae</taxon>
        <taxon>Streptomyces</taxon>
    </lineage>
</organism>
<comment type="caution">
    <text evidence="2">The sequence shown here is derived from an EMBL/GenBank/DDBJ whole genome shotgun (WGS) entry which is preliminary data.</text>
</comment>
<dbReference type="RefSeq" id="WP_158706518.1">
    <property type="nucleotide sequence ID" value="NZ_BMUG01000008.1"/>
</dbReference>
<reference evidence="2 3" key="1">
    <citation type="submission" date="2020-05" db="EMBL/GenBank/DDBJ databases">
        <title>Whole genome shotgun sequence of Streptomyces microflavus NBRC 13062.</title>
        <authorList>
            <person name="Komaki H."/>
            <person name="Tamura T."/>
        </authorList>
    </citation>
    <scope>NUCLEOTIDE SEQUENCE [LARGE SCALE GENOMIC DNA]</scope>
    <source>
        <strain evidence="2 3">NBRC 13062</strain>
    </source>
</reference>
<feature type="region of interest" description="Disordered" evidence="1">
    <location>
        <begin position="148"/>
        <end position="231"/>
    </location>
</feature>
<sequence length="231" mass="25341">MTSSIAGTELVSATANCGCEAVFGTVNDQFSKHVAGYKGNNVVQRGKNVEQAARWSIPDLKDFFAEYAASVYQRRHHDGLVMPGFPDLRLSPNEAHALAVARSGYVACPTDITLREAIRLVTVRGGNPDNQDEVAATLRELQNRIDAPESWTTTDRRRRARDAERARTVARHQHRAAQNAKETSRLAAIPPLKAVPGPEKDGDNEPTSRRFDLGDLTTLPVWSPGNETQEG</sequence>
<proteinExistence type="predicted"/>
<dbReference type="Proteomes" id="UP000498740">
    <property type="component" value="Unassembled WGS sequence"/>
</dbReference>
<gene>
    <name evidence="2" type="ORF">Smic_04730</name>
</gene>
<dbReference type="AlphaFoldDB" id="A0A7J0CJL3"/>
<protein>
    <submittedName>
        <fullName evidence="2">Uncharacterized protein</fullName>
    </submittedName>
</protein>
<evidence type="ECO:0000256" key="1">
    <source>
        <dbReference type="SAM" id="MobiDB-lite"/>
    </source>
</evidence>
<evidence type="ECO:0000313" key="2">
    <source>
        <dbReference type="EMBL" id="GFN01917.1"/>
    </source>
</evidence>
<dbReference type="EMBL" id="BLWD01000001">
    <property type="protein sequence ID" value="GFN01917.1"/>
    <property type="molecule type" value="Genomic_DNA"/>
</dbReference>